<evidence type="ECO:0000313" key="2">
    <source>
        <dbReference type="Proteomes" id="UP001595925"/>
    </source>
</evidence>
<dbReference type="Proteomes" id="UP001595925">
    <property type="component" value="Unassembled WGS sequence"/>
</dbReference>
<keyword evidence="2" id="KW-1185">Reference proteome</keyword>
<comment type="caution">
    <text evidence="1">The sequence shown here is derived from an EMBL/GenBank/DDBJ whole genome shotgun (WGS) entry which is preliminary data.</text>
</comment>
<gene>
    <name evidence="1" type="ORF">ACFPFO_02815</name>
</gene>
<organism evidence="1 2">
    <name type="scientific">Saliphagus infecundisoli</name>
    <dbReference type="NCBI Taxonomy" id="1849069"/>
    <lineage>
        <taxon>Archaea</taxon>
        <taxon>Methanobacteriati</taxon>
        <taxon>Methanobacteriota</taxon>
        <taxon>Stenosarchaea group</taxon>
        <taxon>Halobacteria</taxon>
        <taxon>Halobacteriales</taxon>
        <taxon>Natrialbaceae</taxon>
        <taxon>Saliphagus</taxon>
    </lineage>
</organism>
<dbReference type="AlphaFoldDB" id="A0ABD5QAG9"/>
<name>A0ABD5QAG9_9EURY</name>
<reference evidence="1 2" key="1">
    <citation type="journal article" date="2019" name="Int. J. Syst. Evol. Microbiol.">
        <title>The Global Catalogue of Microorganisms (GCM) 10K type strain sequencing project: providing services to taxonomists for standard genome sequencing and annotation.</title>
        <authorList>
            <consortium name="The Broad Institute Genomics Platform"/>
            <consortium name="The Broad Institute Genome Sequencing Center for Infectious Disease"/>
            <person name="Wu L."/>
            <person name="Ma J."/>
        </authorList>
    </citation>
    <scope>NUCLEOTIDE SEQUENCE [LARGE SCALE GENOMIC DNA]</scope>
    <source>
        <strain evidence="1 2">CGMCC 1.15824</strain>
    </source>
</reference>
<dbReference type="EMBL" id="JBHSJG010000007">
    <property type="protein sequence ID" value="MFC4986720.1"/>
    <property type="molecule type" value="Genomic_DNA"/>
</dbReference>
<accession>A0ABD5QAG9</accession>
<evidence type="ECO:0000313" key="1">
    <source>
        <dbReference type="EMBL" id="MFC4986720.1"/>
    </source>
</evidence>
<proteinExistence type="predicted"/>
<protein>
    <submittedName>
        <fullName evidence="1">Uncharacterized protein</fullName>
    </submittedName>
</protein>
<dbReference type="RefSeq" id="WP_224828965.1">
    <property type="nucleotide sequence ID" value="NZ_JAIVEF010000016.1"/>
</dbReference>
<sequence>MWAAGDQSLTRETAIPGDDEALDRYRVRWGDPTDHTEDWLVGEEWADRPASAPNPDVVTALAAYAREGRPPARHQRLRLLLALFPHADHVAVCDRDVDYLEDWRSYYPWEFKEALEDGLVDAALAPEAPR</sequence>